<evidence type="ECO:0000259" key="7">
    <source>
        <dbReference type="Pfam" id="PF07980"/>
    </source>
</evidence>
<keyword evidence="5" id="KW-0998">Cell outer membrane</keyword>
<keyword evidence="3 6" id="KW-0732">Signal</keyword>
<evidence type="ECO:0000256" key="2">
    <source>
        <dbReference type="ARBA" id="ARBA00006275"/>
    </source>
</evidence>
<dbReference type="Gene3D" id="1.10.3780.10">
    <property type="entry name" value="SusD-like"/>
    <property type="match status" value="1"/>
</dbReference>
<dbReference type="InterPro" id="IPR011990">
    <property type="entry name" value="TPR-like_helical_dom_sf"/>
</dbReference>
<dbReference type="Gene3D" id="1.25.40.390">
    <property type="match status" value="1"/>
</dbReference>
<protein>
    <submittedName>
        <fullName evidence="8">SusD, outer membrane protein</fullName>
    </submittedName>
</protein>
<organism evidence="8 9">
    <name type="scientific">Aquipluma nitroreducens</name>
    <dbReference type="NCBI Taxonomy" id="2010828"/>
    <lineage>
        <taxon>Bacteria</taxon>
        <taxon>Pseudomonadati</taxon>
        <taxon>Bacteroidota</taxon>
        <taxon>Bacteroidia</taxon>
        <taxon>Marinilabiliales</taxon>
        <taxon>Prolixibacteraceae</taxon>
        <taxon>Aquipluma</taxon>
    </lineage>
</organism>
<dbReference type="GO" id="GO:0009279">
    <property type="term" value="C:cell outer membrane"/>
    <property type="evidence" value="ECO:0007669"/>
    <property type="project" value="UniProtKB-SubCell"/>
</dbReference>
<keyword evidence="4" id="KW-0472">Membrane</keyword>
<evidence type="ECO:0000256" key="5">
    <source>
        <dbReference type="ARBA" id="ARBA00023237"/>
    </source>
</evidence>
<feature type="signal peptide" evidence="6">
    <location>
        <begin position="1"/>
        <end position="23"/>
    </location>
</feature>
<gene>
    <name evidence="8" type="ORF">AQPE_2262</name>
</gene>
<comment type="similarity">
    <text evidence="2">Belongs to the SusD family.</text>
</comment>
<sequence length="520" mass="57260">MKNKNIKSLAVVFLALMFTSCVKDLDLTPKDPNIITSLTVYNTPQAYKEGLAKLYATFSVSGQQGPSGQPDIAGIDEGFGNYLRQYWNVQELPTDEAVMAWNDASIKDFHWQTWAPNDVFISAIYSRIMYTVALCNEYIRATADNTDADIVKYHAEARFIRALAYSHAIDLFGNPPFVTEADAPGAFFPKQTTRAELFTYIESELKAIENELGAPRFEYGRADQGAAWTLLAQLYLNAKVYIGQDKNTECIAYCNKVIAAGYTLASKYANNFTADNNLSPEMIFPITCDGQNTQSYGGMTYLIHAQIGGTMSPAAFGVGGGWGGIRTTKALVNKFADNTGATDKRAMFWSDGQKFEINDIGQFTDGWAITKFSNLTSTGAAAPHAHPDFVDTDYPVFRLADVNLMYAEAVLRGGTGGSAANALTYVNALRERAYGNTSGNITAGQLTLDFILDERARELFWEGHRRTDLIRFGKFTSASYLWPWKGKVAEGAATQSYRDLYPIPANDLGANPTLKQNTGY</sequence>
<evidence type="ECO:0000256" key="4">
    <source>
        <dbReference type="ARBA" id="ARBA00023136"/>
    </source>
</evidence>
<feature type="domain" description="RagB/SusD" evidence="7">
    <location>
        <begin position="364"/>
        <end position="520"/>
    </location>
</feature>
<dbReference type="Proteomes" id="UP001193389">
    <property type="component" value="Chromosome"/>
</dbReference>
<dbReference type="EMBL" id="AP018694">
    <property type="protein sequence ID" value="BBE18102.1"/>
    <property type="molecule type" value="Genomic_DNA"/>
</dbReference>
<keyword evidence="9" id="KW-1185">Reference proteome</keyword>
<evidence type="ECO:0000256" key="3">
    <source>
        <dbReference type="ARBA" id="ARBA00022729"/>
    </source>
</evidence>
<dbReference type="InterPro" id="IPR012944">
    <property type="entry name" value="SusD_RagB_dom"/>
</dbReference>
<dbReference type="SUPFAM" id="SSF48452">
    <property type="entry name" value="TPR-like"/>
    <property type="match status" value="1"/>
</dbReference>
<reference evidence="8" key="1">
    <citation type="journal article" date="2020" name="Int. J. Syst. Evol. Microbiol.">
        <title>Aquipluma nitroreducens gen. nov. sp. nov., a novel facultatively anaerobic bacterium isolated from a freshwater lake.</title>
        <authorList>
            <person name="Watanabe M."/>
            <person name="Kojima H."/>
            <person name="Fukui M."/>
        </authorList>
    </citation>
    <scope>NUCLEOTIDE SEQUENCE</scope>
    <source>
        <strain evidence="8">MeG22</strain>
    </source>
</reference>
<name>A0A5K7S979_9BACT</name>
<dbReference type="RefSeq" id="WP_318351035.1">
    <property type="nucleotide sequence ID" value="NZ_AP018694.1"/>
</dbReference>
<dbReference type="AlphaFoldDB" id="A0A5K7S979"/>
<evidence type="ECO:0000313" key="9">
    <source>
        <dbReference type="Proteomes" id="UP001193389"/>
    </source>
</evidence>
<dbReference type="Gene3D" id="1.25.40.10">
    <property type="entry name" value="Tetratricopeptide repeat domain"/>
    <property type="match status" value="1"/>
</dbReference>
<comment type="subcellular location">
    <subcellularLocation>
        <location evidence="1">Cell outer membrane</location>
    </subcellularLocation>
</comment>
<dbReference type="PROSITE" id="PS51257">
    <property type="entry name" value="PROKAR_LIPOPROTEIN"/>
    <property type="match status" value="1"/>
</dbReference>
<dbReference type="KEGG" id="anf:AQPE_2262"/>
<feature type="chain" id="PRO_5024289746" evidence="6">
    <location>
        <begin position="24"/>
        <end position="520"/>
    </location>
</feature>
<accession>A0A5K7S979</accession>
<evidence type="ECO:0000256" key="1">
    <source>
        <dbReference type="ARBA" id="ARBA00004442"/>
    </source>
</evidence>
<dbReference type="Pfam" id="PF07980">
    <property type="entry name" value="SusD_RagB"/>
    <property type="match status" value="1"/>
</dbReference>
<dbReference type="CDD" id="cd08977">
    <property type="entry name" value="SusD"/>
    <property type="match status" value="1"/>
</dbReference>
<proteinExistence type="inferred from homology"/>
<evidence type="ECO:0000313" key="8">
    <source>
        <dbReference type="EMBL" id="BBE18102.1"/>
    </source>
</evidence>
<evidence type="ECO:0000256" key="6">
    <source>
        <dbReference type="SAM" id="SignalP"/>
    </source>
</evidence>